<dbReference type="InterPro" id="IPR049900">
    <property type="entry name" value="PKS_mFAS_DH"/>
</dbReference>
<dbReference type="Pfam" id="PF00109">
    <property type="entry name" value="ketoacyl-synt"/>
    <property type="match status" value="1"/>
</dbReference>
<dbReference type="SUPFAM" id="SSF47336">
    <property type="entry name" value="ACP-like"/>
    <property type="match status" value="1"/>
</dbReference>
<keyword evidence="2" id="KW-0597">Phosphoprotein</keyword>
<feature type="active site" description="Proton acceptor; for dehydratase activity" evidence="7">
    <location>
        <position position="922"/>
    </location>
</feature>
<dbReference type="InterPro" id="IPR057326">
    <property type="entry name" value="KR_dom"/>
</dbReference>
<feature type="domain" description="Carrier" evidence="8">
    <location>
        <begin position="2051"/>
        <end position="2125"/>
    </location>
</feature>
<dbReference type="GO" id="GO:0006633">
    <property type="term" value="P:fatty acid biosynthetic process"/>
    <property type="evidence" value="ECO:0007669"/>
    <property type="project" value="InterPro"/>
</dbReference>
<accession>A0A225NDL8</accession>
<dbReference type="InterPro" id="IPR009081">
    <property type="entry name" value="PP-bd_ACP"/>
</dbReference>
<dbReference type="GO" id="GO:0031177">
    <property type="term" value="F:phosphopantetheine binding"/>
    <property type="evidence" value="ECO:0007669"/>
    <property type="project" value="InterPro"/>
</dbReference>
<dbReference type="InterPro" id="IPR014030">
    <property type="entry name" value="Ketoacyl_synth_N"/>
</dbReference>
<dbReference type="EMBL" id="AQQR01000013">
    <property type="protein sequence ID" value="OWU70003.1"/>
    <property type="molecule type" value="Genomic_DNA"/>
</dbReference>
<evidence type="ECO:0000256" key="1">
    <source>
        <dbReference type="ARBA" id="ARBA00022450"/>
    </source>
</evidence>
<dbReference type="InterPro" id="IPR016035">
    <property type="entry name" value="Acyl_Trfase/lysoPLipase"/>
</dbReference>
<dbReference type="SMART" id="SM00822">
    <property type="entry name" value="PKS_KR"/>
    <property type="match status" value="1"/>
</dbReference>
<dbReference type="InterPro" id="IPR001227">
    <property type="entry name" value="Ac_transferase_dom_sf"/>
</dbReference>
<keyword evidence="5" id="KW-0511">Multifunctional enzyme</keyword>
<dbReference type="GO" id="GO:0004312">
    <property type="term" value="F:fatty acid synthase activity"/>
    <property type="evidence" value="ECO:0007669"/>
    <property type="project" value="TreeGrafter"/>
</dbReference>
<dbReference type="InterPro" id="IPR036736">
    <property type="entry name" value="ACP-like_sf"/>
</dbReference>
<dbReference type="SMART" id="SM00826">
    <property type="entry name" value="PKS_DH"/>
    <property type="match status" value="1"/>
</dbReference>
<feature type="region of interest" description="N-terminal hotdog fold" evidence="7">
    <location>
        <begin position="889"/>
        <end position="1013"/>
    </location>
</feature>
<evidence type="ECO:0000259" key="10">
    <source>
        <dbReference type="PROSITE" id="PS52019"/>
    </source>
</evidence>
<dbReference type="InterPro" id="IPR016036">
    <property type="entry name" value="Malonyl_transacylase_ACP-bd"/>
</dbReference>
<dbReference type="SUPFAM" id="SSF50129">
    <property type="entry name" value="GroES-like"/>
    <property type="match status" value="1"/>
</dbReference>
<dbReference type="InterPro" id="IPR049552">
    <property type="entry name" value="PKS_DH_N"/>
</dbReference>
<dbReference type="SMART" id="SM00829">
    <property type="entry name" value="PKS_ER"/>
    <property type="match status" value="1"/>
</dbReference>
<dbReference type="InterPro" id="IPR042104">
    <property type="entry name" value="PKS_dehydratase_sf"/>
</dbReference>
<dbReference type="Pfam" id="PF00550">
    <property type="entry name" value="PP-binding"/>
    <property type="match status" value="1"/>
</dbReference>
<keyword evidence="12" id="KW-1185">Reference proteome</keyword>
<dbReference type="Gene3D" id="3.40.47.10">
    <property type="match status" value="1"/>
</dbReference>
<dbReference type="PROSITE" id="PS52004">
    <property type="entry name" value="KS3_2"/>
    <property type="match status" value="1"/>
</dbReference>
<dbReference type="GO" id="GO:0016491">
    <property type="term" value="F:oxidoreductase activity"/>
    <property type="evidence" value="ECO:0007669"/>
    <property type="project" value="InterPro"/>
</dbReference>
<dbReference type="Pfam" id="PF08659">
    <property type="entry name" value="KR"/>
    <property type="match status" value="1"/>
</dbReference>
<keyword evidence="6" id="KW-0012">Acyltransferase</keyword>
<dbReference type="PANTHER" id="PTHR43775:SF37">
    <property type="entry name" value="SI:DKEY-61P9.11"/>
    <property type="match status" value="1"/>
</dbReference>
<dbReference type="InterPro" id="IPR020806">
    <property type="entry name" value="PKS_PP-bd"/>
</dbReference>
<dbReference type="Gene3D" id="3.40.366.10">
    <property type="entry name" value="Malonyl-Coenzyme A Acyl Carrier Protein, domain 2"/>
    <property type="match status" value="1"/>
</dbReference>
<evidence type="ECO:0000259" key="8">
    <source>
        <dbReference type="PROSITE" id="PS50075"/>
    </source>
</evidence>
<dbReference type="Pfam" id="PF00107">
    <property type="entry name" value="ADH_zinc_N"/>
    <property type="match status" value="1"/>
</dbReference>
<dbReference type="Pfam" id="PF21089">
    <property type="entry name" value="PKS_DH_N"/>
    <property type="match status" value="1"/>
</dbReference>
<evidence type="ECO:0000259" key="9">
    <source>
        <dbReference type="PROSITE" id="PS52004"/>
    </source>
</evidence>
<dbReference type="InterPro" id="IPR050091">
    <property type="entry name" value="PKS_NRPS_Biosynth_Enz"/>
</dbReference>
<dbReference type="InterPro" id="IPR013968">
    <property type="entry name" value="PKS_KR"/>
</dbReference>
<evidence type="ECO:0000256" key="4">
    <source>
        <dbReference type="ARBA" id="ARBA00022857"/>
    </source>
</evidence>
<reference evidence="11 12" key="1">
    <citation type="submission" date="2013-04" db="EMBL/GenBank/DDBJ databases">
        <title>Oceanicola sp. 22II1-22F33 Genome Sequencing.</title>
        <authorList>
            <person name="Lai Q."/>
            <person name="Li G."/>
            <person name="Shao Z."/>
        </authorList>
    </citation>
    <scope>NUCLEOTIDE SEQUENCE [LARGE SCALE GENOMIC DNA]</scope>
    <source>
        <strain evidence="11 12">22II1-22F33</strain>
    </source>
</reference>
<evidence type="ECO:0000256" key="2">
    <source>
        <dbReference type="ARBA" id="ARBA00022553"/>
    </source>
</evidence>
<evidence type="ECO:0000256" key="3">
    <source>
        <dbReference type="ARBA" id="ARBA00022679"/>
    </source>
</evidence>
<dbReference type="InterPro" id="IPR020843">
    <property type="entry name" value="ER"/>
</dbReference>
<dbReference type="OrthoDB" id="9778690at2"/>
<evidence type="ECO:0000313" key="11">
    <source>
        <dbReference type="EMBL" id="OWU70003.1"/>
    </source>
</evidence>
<dbReference type="PROSITE" id="PS00606">
    <property type="entry name" value="KS3_1"/>
    <property type="match status" value="1"/>
</dbReference>
<dbReference type="Gene3D" id="3.10.129.110">
    <property type="entry name" value="Polyketide synthase dehydratase"/>
    <property type="match status" value="1"/>
</dbReference>
<feature type="domain" description="Ketosynthase family 3 (KS3)" evidence="9">
    <location>
        <begin position="1"/>
        <end position="419"/>
    </location>
</feature>
<dbReference type="InterPro" id="IPR020841">
    <property type="entry name" value="PKS_Beta-ketoAc_synthase_dom"/>
</dbReference>
<dbReference type="InterPro" id="IPR023213">
    <property type="entry name" value="CAT-like_dom_sf"/>
</dbReference>
<dbReference type="Pfam" id="PF02801">
    <property type="entry name" value="Ketoacyl-synt_C"/>
    <property type="match status" value="1"/>
</dbReference>
<dbReference type="SUPFAM" id="SSF51735">
    <property type="entry name" value="NAD(P)-binding Rossmann-fold domains"/>
    <property type="match status" value="3"/>
</dbReference>
<dbReference type="Gene3D" id="1.10.1200.10">
    <property type="entry name" value="ACP-like"/>
    <property type="match status" value="1"/>
</dbReference>
<keyword evidence="1" id="KW-0596">Phosphopantetheine</keyword>
<dbReference type="SUPFAM" id="SSF52777">
    <property type="entry name" value="CoA-dependent acyltransferases"/>
    <property type="match status" value="1"/>
</dbReference>
<dbReference type="Gene3D" id="3.30.70.3290">
    <property type="match status" value="1"/>
</dbReference>
<dbReference type="SMART" id="SM00823">
    <property type="entry name" value="PKS_PP"/>
    <property type="match status" value="1"/>
</dbReference>
<proteinExistence type="predicted"/>
<organism evidence="11 12">
    <name type="scientific">Marinibacterium profundimaris</name>
    <dbReference type="NCBI Taxonomy" id="1679460"/>
    <lineage>
        <taxon>Bacteria</taxon>
        <taxon>Pseudomonadati</taxon>
        <taxon>Pseudomonadota</taxon>
        <taxon>Alphaproteobacteria</taxon>
        <taxon>Rhodobacterales</taxon>
        <taxon>Paracoccaceae</taxon>
        <taxon>Marinibacterium</taxon>
    </lineage>
</organism>
<dbReference type="SUPFAM" id="SSF55048">
    <property type="entry name" value="Probable ACP-binding domain of malonyl-CoA ACP transacylase"/>
    <property type="match status" value="1"/>
</dbReference>
<dbReference type="Gene3D" id="3.40.50.720">
    <property type="entry name" value="NAD(P)-binding Rossmann-like Domain"/>
    <property type="match status" value="3"/>
</dbReference>
<dbReference type="InterPro" id="IPR014031">
    <property type="entry name" value="Ketoacyl_synth_C"/>
</dbReference>
<keyword evidence="3" id="KW-0808">Transferase</keyword>
<feature type="domain" description="PKS/mFAS DH" evidence="10">
    <location>
        <begin position="889"/>
        <end position="1182"/>
    </location>
</feature>
<protein>
    <submittedName>
        <fullName evidence="11">Uncharacterized protein</fullName>
    </submittedName>
</protein>
<evidence type="ECO:0000256" key="7">
    <source>
        <dbReference type="PROSITE-ProRule" id="PRU01363"/>
    </source>
</evidence>
<dbReference type="SMART" id="SM00827">
    <property type="entry name" value="PKS_AT"/>
    <property type="match status" value="1"/>
</dbReference>
<dbReference type="InterPro" id="IPR011032">
    <property type="entry name" value="GroES-like_sf"/>
</dbReference>
<dbReference type="InterPro" id="IPR036291">
    <property type="entry name" value="NAD(P)-bd_dom_sf"/>
</dbReference>
<dbReference type="SUPFAM" id="SSF53901">
    <property type="entry name" value="Thiolase-like"/>
    <property type="match status" value="1"/>
</dbReference>
<dbReference type="CDD" id="cd00833">
    <property type="entry name" value="PKS"/>
    <property type="match status" value="1"/>
</dbReference>
<dbReference type="InterPro" id="IPR049551">
    <property type="entry name" value="PKS_DH_C"/>
</dbReference>
<dbReference type="InterPro" id="IPR018201">
    <property type="entry name" value="Ketoacyl_synth_AS"/>
</dbReference>
<dbReference type="InterPro" id="IPR014043">
    <property type="entry name" value="Acyl_transferase_dom"/>
</dbReference>
<dbReference type="PROSITE" id="PS50075">
    <property type="entry name" value="CARRIER"/>
    <property type="match status" value="1"/>
</dbReference>
<feature type="active site" description="Proton donor; for dehydratase activity" evidence="7">
    <location>
        <position position="1089"/>
    </location>
</feature>
<dbReference type="Pfam" id="PF16197">
    <property type="entry name" value="KAsynt_C_assoc"/>
    <property type="match status" value="1"/>
</dbReference>
<dbReference type="Pfam" id="PF00698">
    <property type="entry name" value="Acyl_transf_1"/>
    <property type="match status" value="1"/>
</dbReference>
<dbReference type="CDD" id="cd05195">
    <property type="entry name" value="enoyl_red"/>
    <property type="match status" value="1"/>
</dbReference>
<dbReference type="Pfam" id="PF14765">
    <property type="entry name" value="PS-DH"/>
    <property type="match status" value="1"/>
</dbReference>
<dbReference type="InterPro" id="IPR016039">
    <property type="entry name" value="Thiolase-like"/>
</dbReference>
<dbReference type="InterPro" id="IPR032821">
    <property type="entry name" value="PKS_assoc"/>
</dbReference>
<dbReference type="InterPro" id="IPR020807">
    <property type="entry name" value="PKS_DH"/>
</dbReference>
<name>A0A225NDL8_9RHOB</name>
<comment type="caution">
    <text evidence="11">The sequence shown here is derived from an EMBL/GenBank/DDBJ whole genome shotgun (WGS) entry which is preliminary data.</text>
</comment>
<evidence type="ECO:0000313" key="12">
    <source>
        <dbReference type="Proteomes" id="UP000215377"/>
    </source>
</evidence>
<gene>
    <name evidence="11" type="ORF">ATO3_21255</name>
</gene>
<evidence type="ECO:0000256" key="5">
    <source>
        <dbReference type="ARBA" id="ARBA00023268"/>
    </source>
</evidence>
<feature type="region of interest" description="C-terminal hotdog fold" evidence="7">
    <location>
        <begin position="1027"/>
        <end position="1182"/>
    </location>
</feature>
<evidence type="ECO:0000256" key="6">
    <source>
        <dbReference type="ARBA" id="ARBA00023315"/>
    </source>
</evidence>
<dbReference type="InterPro" id="IPR013149">
    <property type="entry name" value="ADH-like_C"/>
</dbReference>
<dbReference type="FunFam" id="3.40.50.720:FF:000209">
    <property type="entry name" value="Polyketide synthase Pks12"/>
    <property type="match status" value="1"/>
</dbReference>
<sequence length="2570" mass="279897">MGIACRLPGSVTGPDSYWDLMIEKRCGIREVPSDRWDVENFYDSDPNAIARSQTKWAGFLDDVRSFDPSFFGLSPREATSMDPQQRNTLMTSYEAIEDSGIPWEEFQKSRTGVFVGVQSVDYREIQEKSRAGFDAYGGTAIAHCIISNRVSHRLNLNGPSYSVDTACSSSLTALNQAILNLRNNQADYCLVTGVNFMLSPTTFVVFSKAGMLSPTGTLRTFDADANGFVRGEGIGTVVLKPYDRAVADGDRIYAVIEESWANQDGYTSTITAPNQDSQIKMMQSLMQGAGVGPNEIGYVEAHGTGTPIGDPIEAGAIGRVIGQPKTNGKLLIGSVKPNIGHLESGAGVNGLIKLALAIHKGKVPPQIGFGAPNPRIPLDALNMEIPLEATDFPEVDGIRRGIVNSFGFGGANASALLATAPDRPVEGVYRKPAPVAAEEAPRIFPISARNEAVVKDVAAKLAASLREGKLADTDLGNVAAALATNRTHHAYRAAIVAKDKDELLKGLDFVASTDADAEDPGNVFRGQAAADKKVAFMYAGQGSQWWGMARQLMEDNDAFRTAVQEYDEQFVKSAGWSIMEELLKDEADSNIDDTTVTQPALFAIQHGLVAVWKSWGVEPDMVVGHSIGEACAAYTAGGLTLAGAANFLSKRGAIRDQLGQKGAMAAVGLDPEDIEPLLPEKINIAAVNGPGSTTISGDYDTLHEFVAQFEKDHPNTFIRTLKVDTAWHSYQLEAGESWFRKEVSDIDWSVPTTPWISTVTGKPETRFDIDYGWRNLRQAVLFKNGIDTALRMGANVFLEMGPHTTLSSPAVSTASDFGAKVDVINSLNRKQNDHLSMAQAAARLFCTGVKLDWTALNGEPDSFVDLPLYPWALEELWQDNNEWRSIMFPENVGPLLGAKVEGAKNQWFGEVTLNAYPWIGDHRLQAECVFPGAGYMDIMMEAGRFMFGEEGAIEIANLTIHEALFIYPDMAVRFFTQFVPERNQIQIYTQPRDSSEPWTLRADGVVRQNMIDPKTDYVLHTKDNPDSVGVELEVLYQTTSEDGVINYGPAFQTVRDLWAHDVGAGAQVSLDSQCEHHFDRYEVHPSLLDACLQISDPRMIKETLSVPEEDRTGKYESFMPVGATRLRMHRKLPREFRVYAFQRPRIDALTACTDFVVVDMDGNVVLEMKGLLNRSLMGSQQQEHPEGFAPHYAIEEFSDYKVATPEADAEAGTWLVLAEEGTAGEELAKGLEARGAEVIMMSRDEVDPSAEEMREDFADRISELMEDEEKGLTGVVYAWSLAQEPITEDTPAETVAKMVADDTRAVIALGSSFDELRHGESLPRVVLVTRNARSAPDGDSMAVDGLTQAPLSTLLRTVANEVAEIDMMQIDVDNAQLEAMDTLLDAILAPSAETEVVLRKDGAFVPRLNRVWDHELEQQDLYIPKDNTDRNFFVTMNNPGVIDNLELIECGFDALDPDEVRVQVKAVGLNFRDVMAVTGLLPKEAEGEPAWTNLGLEFGGVITELGSNVTEFKVGDRVMGMGKRCLQRFLKTTKLALSHIPEHISFEEASTIPSAFATAHYALNRTGRMAKGERVFIHVATGGVGTAAVQMAKNVGAEIFATAGNDEKRALLKEWGVHHIMNSRDLKWADQVMEITDGKGVDVLLNSLPGAYIEKGLEVMSPYGRYLEIGKRDVYADSSIGMKALRKNISVSVLDLAAMGVERPDLLGSMFQELTEAFVKRELEPLPLVSFPVSQVADSIRFMSQAKHVGKVVVTFDEDEFVVKADREREVKMDPQGSYLITGGNGGFGLSIAQWMSANGAGKLVLASRSGKVGEEEQVRVDKIKEQGTEVEIISLDITNEDETADAIARLFADEKPLKGVMHAAAVIKDGFINQLNDEMIDSVVYPKVAGGWALEKAFAKAGKQPEFVISFSSIAATTGSPGQANYVAANGFLDALAAYRKKHKDAGGSINWGAIAATGIVGRNEDLKNYLESMGLMGLEEHETPDGIKTLLRTSAPNIFYANADWQQMARTNAKMGSIPRVSGMLKKKDEKSSEVRERLLQLDSEQRIVELTEFVKGEIGNVLKIDPDTINPENAMNELGLDSLSSFELKMRIETGLGLALQAAKFLQAPTILELVDVLGVELDKAKAEMEAALLAGDIVDDGESSSAYYGEELLLNDRGTQLLSEATAPMTTDSAREALEHRIVVEVTPAVDAEALAKAAETVSGRHPMLKTRFSNGKVSFDGEGLKLVQLDTLDPFQVKAVDVSEGTVACLTMAPASEDATRLMLQIQSGVANRASAYLVMDELMKCLSGAELADPMAEKDLGVEMRRGIFDPEDSTNANDQSFWSYAVSGKAPAIEFKERARAVSIAALGRDHGVAAEWQGDIPGNSLTEADFTIALAEALTEATGHKGGVLLTRETDRSARLADANVVAPLADDQPLFVPMDTTAEVQRNHVERILAAAESHDSVDLYTLRKELADQFEKSGAAPFQISYRFAPELSALEAALVAGPVSMGDMTIHAEANGRTGIASDVEIILRKSDDASLLLMRVDSDVVTPNDAQRLMQALAKRLGITSITSPYDNQLEVAE</sequence>
<dbReference type="Gene3D" id="3.30.559.10">
    <property type="entry name" value="Chloramphenicol acetyltransferase-like domain"/>
    <property type="match status" value="1"/>
</dbReference>
<dbReference type="InterPro" id="IPR013154">
    <property type="entry name" value="ADH-like_N"/>
</dbReference>
<dbReference type="PROSITE" id="PS52019">
    <property type="entry name" value="PKS_MFAS_DH"/>
    <property type="match status" value="1"/>
</dbReference>
<dbReference type="SMART" id="SM00825">
    <property type="entry name" value="PKS_KS"/>
    <property type="match status" value="1"/>
</dbReference>
<dbReference type="Gene3D" id="3.90.180.10">
    <property type="entry name" value="Medium-chain alcohol dehydrogenases, catalytic domain"/>
    <property type="match status" value="1"/>
</dbReference>
<dbReference type="Proteomes" id="UP000215377">
    <property type="component" value="Unassembled WGS sequence"/>
</dbReference>
<dbReference type="SUPFAM" id="SSF52151">
    <property type="entry name" value="FabD/lysophospholipase-like"/>
    <property type="match status" value="1"/>
</dbReference>
<dbReference type="GO" id="GO:0004315">
    <property type="term" value="F:3-oxoacyl-[acyl-carrier-protein] synthase activity"/>
    <property type="evidence" value="ECO:0007669"/>
    <property type="project" value="InterPro"/>
</dbReference>
<dbReference type="Pfam" id="PF08240">
    <property type="entry name" value="ADH_N"/>
    <property type="match status" value="1"/>
</dbReference>
<dbReference type="PANTHER" id="PTHR43775">
    <property type="entry name" value="FATTY ACID SYNTHASE"/>
    <property type="match status" value="1"/>
</dbReference>
<keyword evidence="4" id="KW-0521">NADP</keyword>